<protein>
    <recommendedName>
        <fullName evidence="1">BACK domain-containing protein</fullName>
    </recommendedName>
</protein>
<evidence type="ECO:0000313" key="3">
    <source>
        <dbReference type="Proteomes" id="UP000266673"/>
    </source>
</evidence>
<reference evidence="2 3" key="1">
    <citation type="submission" date="2018-06" db="EMBL/GenBank/DDBJ databases">
        <title>Comparative genomics reveals the genomic features of Rhizophagus irregularis, R. cerebriforme, R. diaphanum and Gigaspora rosea, and their symbiotic lifestyle signature.</title>
        <authorList>
            <person name="Morin E."/>
            <person name="San Clemente H."/>
            <person name="Chen E.C.H."/>
            <person name="De La Providencia I."/>
            <person name="Hainaut M."/>
            <person name="Kuo A."/>
            <person name="Kohler A."/>
            <person name="Murat C."/>
            <person name="Tang N."/>
            <person name="Roy S."/>
            <person name="Loubradou J."/>
            <person name="Henrissat B."/>
            <person name="Grigoriev I.V."/>
            <person name="Corradi N."/>
            <person name="Roux C."/>
            <person name="Martin F.M."/>
        </authorList>
    </citation>
    <scope>NUCLEOTIDE SEQUENCE [LARGE SCALE GENOMIC DNA]</scope>
    <source>
        <strain evidence="2 3">DAOM 194757</strain>
    </source>
</reference>
<gene>
    <name evidence="2" type="ORF">C2G38_2096027</name>
</gene>
<keyword evidence="3" id="KW-1185">Reference proteome</keyword>
<evidence type="ECO:0000259" key="1">
    <source>
        <dbReference type="Pfam" id="PF07707"/>
    </source>
</evidence>
<evidence type="ECO:0000313" key="2">
    <source>
        <dbReference type="EMBL" id="RIB14385.1"/>
    </source>
</evidence>
<dbReference type="AlphaFoldDB" id="A0A397UW90"/>
<proteinExistence type="predicted"/>
<dbReference type="Gene3D" id="1.25.40.420">
    <property type="match status" value="1"/>
</dbReference>
<comment type="caution">
    <text evidence="2">The sequence shown here is derived from an EMBL/GenBank/DDBJ whole genome shotgun (WGS) entry which is preliminary data.</text>
</comment>
<organism evidence="2 3">
    <name type="scientific">Gigaspora rosea</name>
    <dbReference type="NCBI Taxonomy" id="44941"/>
    <lineage>
        <taxon>Eukaryota</taxon>
        <taxon>Fungi</taxon>
        <taxon>Fungi incertae sedis</taxon>
        <taxon>Mucoromycota</taxon>
        <taxon>Glomeromycotina</taxon>
        <taxon>Glomeromycetes</taxon>
        <taxon>Diversisporales</taxon>
        <taxon>Gigasporaceae</taxon>
        <taxon>Gigaspora</taxon>
    </lineage>
</organism>
<sequence>MVHFITDNKQFNELYEIYLETICEKPKLLFDSEEFLSLKEDALKLIIKCDNLDMKECDIWKKLVKWGTAQHTTSENNKIFHSLLINNSSFIKKSGSRNSQSKRKH</sequence>
<dbReference type="InterPro" id="IPR011705">
    <property type="entry name" value="BACK"/>
</dbReference>
<dbReference type="EMBL" id="QKWP01000836">
    <property type="protein sequence ID" value="RIB14385.1"/>
    <property type="molecule type" value="Genomic_DNA"/>
</dbReference>
<feature type="domain" description="BACK" evidence="1">
    <location>
        <begin position="5"/>
        <end position="73"/>
    </location>
</feature>
<dbReference type="Pfam" id="PF07707">
    <property type="entry name" value="BACK"/>
    <property type="match status" value="1"/>
</dbReference>
<dbReference type="Proteomes" id="UP000266673">
    <property type="component" value="Unassembled WGS sequence"/>
</dbReference>
<accession>A0A397UW90</accession>
<name>A0A397UW90_9GLOM</name>
<dbReference type="OrthoDB" id="298084at2759"/>